<sequence>MNDESTSTKERSTHLQTLYPLGFRHDAQELSKMTVMFTLAYMLSIWSLSTVSLIFMSRLGETEFNASALAFTIYSLVSNTVMVGITYGSETLLPQCYGGNKRKMGIIVQRSIIIAGYVCFIIWAILLNMKYILSLFMKNQHTITLTDNILRCYLFLVPLDALALLLRSYITSSGRIFPTVVIYLIGNIVNIISHYICLYHTDINIYSSPLSIILSYLTIVIGIIIYIRISFFYEETWHPITHACLQEWNIYLKLALPGVMSSIITTWSFELGNVFAASLTPRSLSAQAIVVQVIFFVSLNMMAVGDSSTIFIGQNLGANKPKEAINAKNVTYTLAIILSAINMILLAIIYWWLPYIFKASVDTISLARSILLWASLYSIMDGLNNVHLAIIKAW</sequence>
<proteinExistence type="inferred from homology"/>
<evidence type="ECO:0008006" key="5">
    <source>
        <dbReference type="Google" id="ProtNLM"/>
    </source>
</evidence>
<feature type="transmembrane region" description="Helical" evidence="2">
    <location>
        <begin position="176"/>
        <end position="198"/>
    </location>
</feature>
<keyword evidence="2" id="KW-1133">Transmembrane helix</keyword>
<comment type="similarity">
    <text evidence="1">Belongs to the multi antimicrobial extrusion (MATE) (TC 2.A.66.1) family.</text>
</comment>
<feature type="transmembrane region" description="Helical" evidence="2">
    <location>
        <begin position="68"/>
        <end position="87"/>
    </location>
</feature>
<dbReference type="Proteomes" id="UP000663891">
    <property type="component" value="Unassembled WGS sequence"/>
</dbReference>
<evidence type="ECO:0000256" key="2">
    <source>
        <dbReference type="SAM" id="Phobius"/>
    </source>
</evidence>
<accession>A0A813TB91</accession>
<evidence type="ECO:0000313" key="4">
    <source>
        <dbReference type="Proteomes" id="UP000663891"/>
    </source>
</evidence>
<dbReference type="EMBL" id="CAJNON010000026">
    <property type="protein sequence ID" value="CAF0812143.1"/>
    <property type="molecule type" value="Genomic_DNA"/>
</dbReference>
<comment type="caution">
    <text evidence="3">The sequence shown here is derived from an EMBL/GenBank/DDBJ whole genome shotgun (WGS) entry which is preliminary data.</text>
</comment>
<protein>
    <recommendedName>
        <fullName evidence="5">MATE efflux family protein</fullName>
    </recommendedName>
</protein>
<dbReference type="AlphaFoldDB" id="A0A813TB91"/>
<gene>
    <name evidence="3" type="ORF">VCS650_LOCUS4605</name>
</gene>
<feature type="transmembrane region" description="Helical" evidence="2">
    <location>
        <begin position="150"/>
        <end position="170"/>
    </location>
</feature>
<organism evidence="3 4">
    <name type="scientific">Adineta steineri</name>
    <dbReference type="NCBI Taxonomy" id="433720"/>
    <lineage>
        <taxon>Eukaryota</taxon>
        <taxon>Metazoa</taxon>
        <taxon>Spiralia</taxon>
        <taxon>Gnathifera</taxon>
        <taxon>Rotifera</taxon>
        <taxon>Eurotatoria</taxon>
        <taxon>Bdelloidea</taxon>
        <taxon>Adinetida</taxon>
        <taxon>Adinetidae</taxon>
        <taxon>Adineta</taxon>
    </lineage>
</organism>
<keyword evidence="2" id="KW-0472">Membrane</keyword>
<reference evidence="3" key="1">
    <citation type="submission" date="2021-02" db="EMBL/GenBank/DDBJ databases">
        <authorList>
            <person name="Nowell W R."/>
        </authorList>
    </citation>
    <scope>NUCLEOTIDE SEQUENCE</scope>
</reference>
<feature type="transmembrane region" description="Helical" evidence="2">
    <location>
        <begin position="210"/>
        <end position="231"/>
    </location>
</feature>
<feature type="transmembrane region" description="Helical" evidence="2">
    <location>
        <begin position="332"/>
        <end position="353"/>
    </location>
</feature>
<dbReference type="GO" id="GO:0042910">
    <property type="term" value="F:xenobiotic transmembrane transporter activity"/>
    <property type="evidence" value="ECO:0007669"/>
    <property type="project" value="InterPro"/>
</dbReference>
<feature type="transmembrane region" description="Helical" evidence="2">
    <location>
        <begin position="35"/>
        <end position="56"/>
    </location>
</feature>
<dbReference type="GO" id="GO:0016020">
    <property type="term" value="C:membrane"/>
    <property type="evidence" value="ECO:0007669"/>
    <property type="project" value="InterPro"/>
</dbReference>
<dbReference type="Pfam" id="PF01554">
    <property type="entry name" value="MatE"/>
    <property type="match status" value="2"/>
</dbReference>
<keyword evidence="2" id="KW-0812">Transmembrane</keyword>
<dbReference type="GO" id="GO:0015297">
    <property type="term" value="F:antiporter activity"/>
    <property type="evidence" value="ECO:0007669"/>
    <property type="project" value="InterPro"/>
</dbReference>
<dbReference type="PANTHER" id="PTHR11206">
    <property type="entry name" value="MULTIDRUG RESISTANCE PROTEIN"/>
    <property type="match status" value="1"/>
</dbReference>
<name>A0A813TB91_9BILA</name>
<dbReference type="OrthoDB" id="2126698at2759"/>
<feature type="transmembrane region" description="Helical" evidence="2">
    <location>
        <begin position="288"/>
        <end position="312"/>
    </location>
</feature>
<feature type="transmembrane region" description="Helical" evidence="2">
    <location>
        <begin position="107"/>
        <end position="129"/>
    </location>
</feature>
<evidence type="ECO:0000256" key="1">
    <source>
        <dbReference type="ARBA" id="ARBA00010199"/>
    </source>
</evidence>
<dbReference type="InterPro" id="IPR002528">
    <property type="entry name" value="MATE_fam"/>
</dbReference>
<evidence type="ECO:0000313" key="3">
    <source>
        <dbReference type="EMBL" id="CAF0812143.1"/>
    </source>
</evidence>